<accession>A0ABQ4BSZ9</accession>
<keyword evidence="3" id="KW-0677">Repeat</keyword>
<sequence>MCVLLWSGAGCVTYIPDPFHVNHRRWWDDQRVTLDVQREQILSGRMYNDLTDELVQARQQTVLLSTEYNTSFGQPQEQREVILRRLLKSVGRDCHFEPTFRCEFGFNISVGDFFYANFDCVMLDGGGITIGDHVLFGPRVGIYTSNHAIDAAERAAGACYAKPVTIGDNVWVGGGVTINPGVSIGAGSIIGSGSVVTRSVPSGVIAVGTPARVLREITDADKTDYRP</sequence>
<dbReference type="Pfam" id="PF00132">
    <property type="entry name" value="Hexapep"/>
    <property type="match status" value="1"/>
</dbReference>
<comment type="caution">
    <text evidence="7">The sequence shown here is derived from an EMBL/GenBank/DDBJ whole genome shotgun (WGS) entry which is preliminary data.</text>
</comment>
<gene>
    <name evidence="7" type="ORF">Apa02nite_099000</name>
</gene>
<dbReference type="PANTHER" id="PTHR43017:SF1">
    <property type="entry name" value="ACETYLTRANSFERASE YJL218W-RELATED"/>
    <property type="match status" value="1"/>
</dbReference>
<evidence type="ECO:0000256" key="5">
    <source>
        <dbReference type="RuleBase" id="RU367021"/>
    </source>
</evidence>
<feature type="domain" description="Maltose/galactoside acetyltransferase" evidence="6">
    <location>
        <begin position="38"/>
        <end position="92"/>
    </location>
</feature>
<dbReference type="InterPro" id="IPR011004">
    <property type="entry name" value="Trimer_LpxA-like_sf"/>
</dbReference>
<dbReference type="PROSITE" id="PS00101">
    <property type="entry name" value="HEXAPEP_TRANSFERASES"/>
    <property type="match status" value="1"/>
</dbReference>
<evidence type="ECO:0000256" key="3">
    <source>
        <dbReference type="ARBA" id="ARBA00022737"/>
    </source>
</evidence>
<dbReference type="InterPro" id="IPR039369">
    <property type="entry name" value="LacA-like"/>
</dbReference>
<evidence type="ECO:0000256" key="4">
    <source>
        <dbReference type="ARBA" id="ARBA00023315"/>
    </source>
</evidence>
<evidence type="ECO:0000256" key="1">
    <source>
        <dbReference type="ARBA" id="ARBA00007274"/>
    </source>
</evidence>
<keyword evidence="8" id="KW-1185">Reference proteome</keyword>
<dbReference type="Gene3D" id="2.160.10.10">
    <property type="entry name" value="Hexapeptide repeat proteins"/>
    <property type="match status" value="1"/>
</dbReference>
<dbReference type="InterPro" id="IPR018357">
    <property type="entry name" value="Hexapep_transf_CS"/>
</dbReference>
<evidence type="ECO:0000313" key="7">
    <source>
        <dbReference type="EMBL" id="GIE73792.1"/>
    </source>
</evidence>
<organism evidence="7 8">
    <name type="scientific">Actinoplanes palleronii</name>
    <dbReference type="NCBI Taxonomy" id="113570"/>
    <lineage>
        <taxon>Bacteria</taxon>
        <taxon>Bacillati</taxon>
        <taxon>Actinomycetota</taxon>
        <taxon>Actinomycetes</taxon>
        <taxon>Micromonosporales</taxon>
        <taxon>Micromonosporaceae</taxon>
        <taxon>Actinoplanes</taxon>
    </lineage>
</organism>
<keyword evidence="4 5" id="KW-0012">Acyltransferase</keyword>
<dbReference type="EC" id="2.3.1.-" evidence="5"/>
<dbReference type="InterPro" id="IPR001451">
    <property type="entry name" value="Hexapep"/>
</dbReference>
<evidence type="ECO:0000256" key="2">
    <source>
        <dbReference type="ARBA" id="ARBA00022679"/>
    </source>
</evidence>
<dbReference type="InterPro" id="IPR024688">
    <property type="entry name" value="Mac_dom"/>
</dbReference>
<dbReference type="Pfam" id="PF12464">
    <property type="entry name" value="Mac"/>
    <property type="match status" value="1"/>
</dbReference>
<reference evidence="7 8" key="1">
    <citation type="submission" date="2021-01" db="EMBL/GenBank/DDBJ databases">
        <title>Whole genome shotgun sequence of Actinoplanes palleronii NBRC 14916.</title>
        <authorList>
            <person name="Komaki H."/>
            <person name="Tamura T."/>
        </authorList>
    </citation>
    <scope>NUCLEOTIDE SEQUENCE [LARGE SCALE GENOMIC DNA]</scope>
    <source>
        <strain evidence="7 8">NBRC 14916</strain>
    </source>
</reference>
<evidence type="ECO:0000313" key="8">
    <source>
        <dbReference type="Proteomes" id="UP000624709"/>
    </source>
</evidence>
<dbReference type="SMART" id="SM01266">
    <property type="entry name" value="Mac"/>
    <property type="match status" value="1"/>
</dbReference>
<name>A0ABQ4BSZ9_9ACTN</name>
<proteinExistence type="inferred from homology"/>
<protein>
    <recommendedName>
        <fullName evidence="5">Acetyltransferase</fullName>
        <ecNumber evidence="5">2.3.1.-</ecNumber>
    </recommendedName>
</protein>
<evidence type="ECO:0000259" key="6">
    <source>
        <dbReference type="SMART" id="SM01266"/>
    </source>
</evidence>
<dbReference type="Proteomes" id="UP000624709">
    <property type="component" value="Unassembled WGS sequence"/>
</dbReference>
<keyword evidence="2 5" id="KW-0808">Transferase</keyword>
<dbReference type="PANTHER" id="PTHR43017">
    <property type="entry name" value="GALACTOSIDE O-ACETYLTRANSFERASE"/>
    <property type="match status" value="1"/>
</dbReference>
<comment type="similarity">
    <text evidence="1 5">Belongs to the transferase hexapeptide repeat family.</text>
</comment>
<dbReference type="SUPFAM" id="SSF51161">
    <property type="entry name" value="Trimeric LpxA-like enzymes"/>
    <property type="match status" value="1"/>
</dbReference>
<dbReference type="EMBL" id="BOMS01000189">
    <property type="protein sequence ID" value="GIE73792.1"/>
    <property type="molecule type" value="Genomic_DNA"/>
</dbReference>
<dbReference type="CDD" id="cd03357">
    <property type="entry name" value="LbH_MAT_GAT"/>
    <property type="match status" value="1"/>
</dbReference>